<dbReference type="InterPro" id="IPR011990">
    <property type="entry name" value="TPR-like_helical_dom_sf"/>
</dbReference>
<gene>
    <name evidence="1" type="ORF">TCM_042190</name>
</gene>
<dbReference type="Gene3D" id="1.25.40.10">
    <property type="entry name" value="Tetratricopeptide repeat domain"/>
    <property type="match status" value="2"/>
</dbReference>
<dbReference type="FunCoup" id="A0A061GZ24">
    <property type="interactions" value="380"/>
</dbReference>
<dbReference type="PANTHER" id="PTHR47880">
    <property type="entry name" value="OS05G0353300 PROTEIN"/>
    <property type="match status" value="1"/>
</dbReference>
<dbReference type="PANTHER" id="PTHR47880:SF1">
    <property type="entry name" value="OS05G0353300 PROTEIN"/>
    <property type="match status" value="1"/>
</dbReference>
<evidence type="ECO:0000313" key="1">
    <source>
        <dbReference type="EMBL" id="EOY34562.1"/>
    </source>
</evidence>
<organism evidence="1 2">
    <name type="scientific">Theobroma cacao</name>
    <name type="common">Cacao</name>
    <name type="synonym">Cocoa</name>
    <dbReference type="NCBI Taxonomy" id="3641"/>
    <lineage>
        <taxon>Eukaryota</taxon>
        <taxon>Viridiplantae</taxon>
        <taxon>Streptophyta</taxon>
        <taxon>Embryophyta</taxon>
        <taxon>Tracheophyta</taxon>
        <taxon>Spermatophyta</taxon>
        <taxon>Magnoliopsida</taxon>
        <taxon>eudicotyledons</taxon>
        <taxon>Gunneridae</taxon>
        <taxon>Pentapetalae</taxon>
        <taxon>rosids</taxon>
        <taxon>malvids</taxon>
        <taxon>Malvales</taxon>
        <taxon>Malvaceae</taxon>
        <taxon>Byttnerioideae</taxon>
        <taxon>Theobroma</taxon>
    </lineage>
</organism>
<protein>
    <submittedName>
        <fullName evidence="1">Pentatricopeptide repeat-containing protein</fullName>
    </submittedName>
</protein>
<dbReference type="OMA" id="RLLAMYV"/>
<dbReference type="eggNOG" id="ENOG502QS05">
    <property type="taxonomic scope" value="Eukaryota"/>
</dbReference>
<dbReference type="InParanoid" id="A0A061GZ24"/>
<dbReference type="Proteomes" id="UP000026915">
    <property type="component" value="Chromosome 9"/>
</dbReference>
<reference evidence="1 2" key="1">
    <citation type="journal article" date="2013" name="Genome Biol.">
        <title>The genome sequence of the most widely cultivated cacao type and its use to identify candidate genes regulating pod color.</title>
        <authorList>
            <person name="Motamayor J.C."/>
            <person name="Mockaitis K."/>
            <person name="Schmutz J."/>
            <person name="Haiminen N."/>
            <person name="Iii D.L."/>
            <person name="Cornejo O."/>
            <person name="Findley S.D."/>
            <person name="Zheng P."/>
            <person name="Utro F."/>
            <person name="Royaert S."/>
            <person name="Saski C."/>
            <person name="Jenkins J."/>
            <person name="Podicheti R."/>
            <person name="Zhao M."/>
            <person name="Scheffler B.E."/>
            <person name="Stack J.C."/>
            <person name="Feltus F.A."/>
            <person name="Mustiga G.M."/>
            <person name="Amores F."/>
            <person name="Phillips W."/>
            <person name="Marelli J.P."/>
            <person name="May G.D."/>
            <person name="Shapiro H."/>
            <person name="Ma J."/>
            <person name="Bustamante C.D."/>
            <person name="Schnell R.J."/>
            <person name="Main D."/>
            <person name="Gilbert D."/>
            <person name="Parida L."/>
            <person name="Kuhn D.N."/>
        </authorList>
    </citation>
    <scope>NUCLEOTIDE SEQUENCE [LARGE SCALE GENOMIC DNA]</scope>
    <source>
        <strain evidence="2">cv. Matina 1-6</strain>
    </source>
</reference>
<evidence type="ECO:0000313" key="2">
    <source>
        <dbReference type="Proteomes" id="UP000026915"/>
    </source>
</evidence>
<accession>A0A061GZ24</accession>
<name>A0A061GZ24_THECC</name>
<keyword evidence="2" id="KW-1185">Reference proteome</keyword>
<proteinExistence type="predicted"/>
<sequence length="504" mass="58196">MAFARRFTSLAELSLPFQSHRFLAPQFYQTFFWRHSLRRISTRICNHQNPSFVLRKIQPKTRECRLFKSVELDQFLTSDDEDEMSEGFFEAIEELERMTREPSDILEEMNDRLSSRELQLVLVYFSQEGRDSWCALEVFEWLKKENKVDNETMELMVSIMCSWVKKLIEGEGDVGDVVDLLVDMDCVGLKPGFSMIEKVISMYWEMEKKDRAVVFVKEVLRRGISYEDEDGEGQKGGPTGYLAWKMMVEGNYRDAIKLVIELRESGLKPEIYSYLIAMTAIVKELNEFAKALRKLKGFARSGLVAELDMENVELIKKYQSDLLADGLRLSNWAIQEGTSSLFGLVHERLLAMYICAGRGLEAERQLWEMKLAGKEADGDLHDIVLAICASQKEASAISRLLTRMEVSSSLRRKKTLSWLLRGYIKGGHISDAAETVIKMLDLGLHPEYLDRAAVLQELRKRIQQPGNIETYVNLCKRLYDASLIGPCLIYLYIKKYKLWVIKML</sequence>
<dbReference type="HOGENOM" id="CLU_046053_1_0_1"/>
<dbReference type="AlphaFoldDB" id="A0A061GZ24"/>
<dbReference type="Gramene" id="EOY34562">
    <property type="protein sequence ID" value="EOY34562"/>
    <property type="gene ID" value="TCM_042190"/>
</dbReference>
<dbReference type="STRING" id="3641.A0A061GZ24"/>
<dbReference type="EMBL" id="CM001887">
    <property type="protein sequence ID" value="EOY34562.1"/>
    <property type="molecule type" value="Genomic_DNA"/>
</dbReference>